<evidence type="ECO:0000256" key="1">
    <source>
        <dbReference type="SAM" id="MobiDB-lite"/>
    </source>
</evidence>
<name>A0A427B480_ENSVE</name>
<sequence length="86" mass="9349">MIRAIGELDCFSAYIRLREPGKLEDKTKGVKAGGRKGRGSNNEPRGAQLSKSKAPVRKDVDSEERYSAIEADLLIAKKGTQMQGNG</sequence>
<gene>
    <name evidence="2" type="ORF">B296_00001343</name>
</gene>
<accession>A0A427B480</accession>
<reference evidence="2 3" key="1">
    <citation type="journal article" date="2014" name="Agronomy (Basel)">
        <title>A Draft Genome Sequence for Ensete ventricosum, the Drought-Tolerant Tree Against Hunger.</title>
        <authorList>
            <person name="Harrison J."/>
            <person name="Moore K.A."/>
            <person name="Paszkiewicz K."/>
            <person name="Jones T."/>
            <person name="Grant M."/>
            <person name="Ambacheew D."/>
            <person name="Muzemil S."/>
            <person name="Studholme D.J."/>
        </authorList>
    </citation>
    <scope>NUCLEOTIDE SEQUENCE [LARGE SCALE GENOMIC DNA]</scope>
</reference>
<organism evidence="2 3">
    <name type="scientific">Ensete ventricosum</name>
    <name type="common">Abyssinian banana</name>
    <name type="synonym">Musa ensete</name>
    <dbReference type="NCBI Taxonomy" id="4639"/>
    <lineage>
        <taxon>Eukaryota</taxon>
        <taxon>Viridiplantae</taxon>
        <taxon>Streptophyta</taxon>
        <taxon>Embryophyta</taxon>
        <taxon>Tracheophyta</taxon>
        <taxon>Spermatophyta</taxon>
        <taxon>Magnoliopsida</taxon>
        <taxon>Liliopsida</taxon>
        <taxon>Zingiberales</taxon>
        <taxon>Musaceae</taxon>
        <taxon>Ensete</taxon>
    </lineage>
</organism>
<evidence type="ECO:0000313" key="3">
    <source>
        <dbReference type="Proteomes" id="UP000287651"/>
    </source>
</evidence>
<dbReference type="AlphaFoldDB" id="A0A427B480"/>
<dbReference type="Proteomes" id="UP000287651">
    <property type="component" value="Unassembled WGS sequence"/>
</dbReference>
<feature type="region of interest" description="Disordered" evidence="1">
    <location>
        <begin position="22"/>
        <end position="62"/>
    </location>
</feature>
<comment type="caution">
    <text evidence="2">The sequence shown here is derived from an EMBL/GenBank/DDBJ whole genome shotgun (WGS) entry which is preliminary data.</text>
</comment>
<dbReference type="EMBL" id="AMZH03000524">
    <property type="protein sequence ID" value="RRT83289.1"/>
    <property type="molecule type" value="Genomic_DNA"/>
</dbReference>
<protein>
    <submittedName>
        <fullName evidence="2">Uncharacterized protein</fullName>
    </submittedName>
</protein>
<proteinExistence type="predicted"/>
<evidence type="ECO:0000313" key="2">
    <source>
        <dbReference type="EMBL" id="RRT83289.1"/>
    </source>
</evidence>